<keyword evidence="1" id="KW-0812">Transmembrane</keyword>
<dbReference type="EMBL" id="JARQAG010000002">
    <property type="protein sequence ID" value="MDT2731212.1"/>
    <property type="molecule type" value="Genomic_DNA"/>
</dbReference>
<proteinExistence type="predicted"/>
<name>A0AAE4HXD4_9STRE</name>
<protein>
    <submittedName>
        <fullName evidence="2">Uncharacterized protein</fullName>
    </submittedName>
</protein>
<keyword evidence="1" id="KW-1133">Transmembrane helix</keyword>
<evidence type="ECO:0000256" key="1">
    <source>
        <dbReference type="SAM" id="Phobius"/>
    </source>
</evidence>
<gene>
    <name evidence="2" type="ORF">P7G31_02940</name>
</gene>
<sequence length="92" mass="10701">MLQFIKVNKKYLIWVILFGLAGVVISSIFDYLVKFMNAYPRLSRIIVIGMILATMIYNPHLILLDLLIILVIAYDLAKTKNKLLGQEWKFQN</sequence>
<evidence type="ECO:0000313" key="2">
    <source>
        <dbReference type="EMBL" id="MDT2731212.1"/>
    </source>
</evidence>
<evidence type="ECO:0000313" key="3">
    <source>
        <dbReference type="Proteomes" id="UP001180515"/>
    </source>
</evidence>
<feature type="transmembrane region" description="Helical" evidence="1">
    <location>
        <begin position="12"/>
        <end position="33"/>
    </location>
</feature>
<organism evidence="2 3">
    <name type="scientific">Streptococcus parauberis</name>
    <dbReference type="NCBI Taxonomy" id="1348"/>
    <lineage>
        <taxon>Bacteria</taxon>
        <taxon>Bacillati</taxon>
        <taxon>Bacillota</taxon>
        <taxon>Bacilli</taxon>
        <taxon>Lactobacillales</taxon>
        <taxon>Streptococcaceae</taxon>
        <taxon>Streptococcus</taxon>
    </lineage>
</organism>
<dbReference type="RefSeq" id="WP_045407558.1">
    <property type="nucleotide sequence ID" value="NZ_BAWT01000018.1"/>
</dbReference>
<reference evidence="2" key="1">
    <citation type="submission" date="2023-03" db="EMBL/GenBank/DDBJ databases">
        <authorList>
            <person name="Shen W."/>
            <person name="Cai J."/>
        </authorList>
    </citation>
    <scope>NUCLEOTIDE SEQUENCE</scope>
    <source>
        <strain evidence="2">P82-2</strain>
    </source>
</reference>
<feature type="transmembrane region" description="Helical" evidence="1">
    <location>
        <begin position="45"/>
        <end position="74"/>
    </location>
</feature>
<comment type="caution">
    <text evidence="2">The sequence shown here is derived from an EMBL/GenBank/DDBJ whole genome shotgun (WGS) entry which is preliminary data.</text>
</comment>
<dbReference type="Proteomes" id="UP001180515">
    <property type="component" value="Unassembled WGS sequence"/>
</dbReference>
<accession>A0AAE4HXD4</accession>
<keyword evidence="1" id="KW-0472">Membrane</keyword>
<dbReference type="AlphaFoldDB" id="A0AAE4HXD4"/>